<keyword evidence="5" id="KW-1185">Reference proteome</keyword>
<proteinExistence type="predicted"/>
<dbReference type="SUPFAM" id="SSF55174">
    <property type="entry name" value="Alpha-L RNA-binding motif"/>
    <property type="match status" value="1"/>
</dbReference>
<dbReference type="RefSeq" id="WP_119335952.1">
    <property type="nucleotide sequence ID" value="NZ_AP018558.1"/>
</dbReference>
<accession>A0A2Z6E0M4</accession>
<evidence type="ECO:0000259" key="3">
    <source>
        <dbReference type="SMART" id="SM00363"/>
    </source>
</evidence>
<evidence type="ECO:0000313" key="4">
    <source>
        <dbReference type="EMBL" id="BBD78313.1"/>
    </source>
</evidence>
<evidence type="ECO:0000313" key="5">
    <source>
        <dbReference type="Proteomes" id="UP000262004"/>
    </source>
</evidence>
<dbReference type="SMART" id="SM00363">
    <property type="entry name" value="S4"/>
    <property type="match status" value="1"/>
</dbReference>
<sequence length="137" mass="15621">MGHHTVRAENLDSVRLDVWLWAARFFKTRTRAQEAIAAGHVKRGGERVKASHRVKVGERYTIRIGPYEWQITVAALSDRRGPAEVAQTLYHEDPESHARRQAQVAERRALQAAPTKPSKTAIDRARLRALKRQQRAP</sequence>
<evidence type="ECO:0000256" key="1">
    <source>
        <dbReference type="PROSITE-ProRule" id="PRU00182"/>
    </source>
</evidence>
<dbReference type="CDD" id="cd00165">
    <property type="entry name" value="S4"/>
    <property type="match status" value="1"/>
</dbReference>
<dbReference type="Gene3D" id="3.10.290.10">
    <property type="entry name" value="RNA-binding S4 domain"/>
    <property type="match status" value="1"/>
</dbReference>
<dbReference type="AlphaFoldDB" id="A0A2Z6E0M4"/>
<dbReference type="OrthoDB" id="9797176at2"/>
<dbReference type="InterPro" id="IPR002942">
    <property type="entry name" value="S4_RNA-bd"/>
</dbReference>
<feature type="compositionally biased region" description="Basic residues" evidence="2">
    <location>
        <begin position="127"/>
        <end position="137"/>
    </location>
</feature>
<dbReference type="Pfam" id="PF01479">
    <property type="entry name" value="S4"/>
    <property type="match status" value="1"/>
</dbReference>
<evidence type="ECO:0000256" key="2">
    <source>
        <dbReference type="SAM" id="MobiDB-lite"/>
    </source>
</evidence>
<name>A0A2Z6E0M4_HYDTE</name>
<dbReference type="GO" id="GO:0003723">
    <property type="term" value="F:RNA binding"/>
    <property type="evidence" value="ECO:0007669"/>
    <property type="project" value="UniProtKB-KW"/>
</dbReference>
<gene>
    <name evidence="4" type="ORF">HPTL_2059</name>
</gene>
<dbReference type="Proteomes" id="UP000262004">
    <property type="component" value="Chromosome"/>
</dbReference>
<dbReference type="PROSITE" id="PS50889">
    <property type="entry name" value="S4"/>
    <property type="match status" value="1"/>
</dbReference>
<keyword evidence="1" id="KW-0694">RNA-binding</keyword>
<reference evidence="4 5" key="1">
    <citation type="submission" date="2018-04" db="EMBL/GenBank/DDBJ databases">
        <title>Complete genome sequence of Hydrogenophilus thermoluteolus TH-1.</title>
        <authorList>
            <person name="Arai H."/>
        </authorList>
    </citation>
    <scope>NUCLEOTIDE SEQUENCE [LARGE SCALE GENOMIC DNA]</scope>
    <source>
        <strain evidence="4 5">TH-1</strain>
    </source>
</reference>
<dbReference type="EMBL" id="AP018558">
    <property type="protein sequence ID" value="BBD78313.1"/>
    <property type="molecule type" value="Genomic_DNA"/>
</dbReference>
<protein>
    <submittedName>
        <fullName evidence="4">RNA-binding protein</fullName>
    </submittedName>
</protein>
<dbReference type="KEGG" id="htl:HPTL_2059"/>
<feature type="region of interest" description="Disordered" evidence="2">
    <location>
        <begin position="89"/>
        <end position="137"/>
    </location>
</feature>
<organism evidence="4 5">
    <name type="scientific">Hydrogenophilus thermoluteolus</name>
    <name type="common">Pseudomonas hydrogenothermophila</name>
    <dbReference type="NCBI Taxonomy" id="297"/>
    <lineage>
        <taxon>Bacteria</taxon>
        <taxon>Pseudomonadati</taxon>
        <taxon>Pseudomonadota</taxon>
        <taxon>Hydrogenophilia</taxon>
        <taxon>Hydrogenophilales</taxon>
        <taxon>Hydrogenophilaceae</taxon>
        <taxon>Hydrogenophilus</taxon>
    </lineage>
</organism>
<dbReference type="InterPro" id="IPR036986">
    <property type="entry name" value="S4_RNA-bd_sf"/>
</dbReference>
<feature type="domain" description="RNA-binding S4" evidence="3">
    <location>
        <begin position="14"/>
        <end position="70"/>
    </location>
</feature>